<sequence>MRKALACSALLLAAGCSTPPPAPPDPIVVPPSVSTVPSEPTSAPRPTTAALSAPDGSDLAACRDGSCDVVIHGKVTVPLEPRFGTRALVLTQSAPDRLAFDADRTELPRVKGHFRGEGYVSLANKITVTVLAIDATGAVIRVSPSSESAQDKVWGDDAAFD</sequence>
<name>A0ABZ1IC48_9PSEU</name>
<protein>
    <recommendedName>
        <fullName evidence="5">Lipoprotein</fullName>
    </recommendedName>
</protein>
<dbReference type="PROSITE" id="PS51257">
    <property type="entry name" value="PROKAR_LIPOPROTEIN"/>
    <property type="match status" value="1"/>
</dbReference>
<evidence type="ECO:0000313" key="3">
    <source>
        <dbReference type="EMBL" id="WSE31596.1"/>
    </source>
</evidence>
<feature type="region of interest" description="Disordered" evidence="1">
    <location>
        <begin position="19"/>
        <end position="55"/>
    </location>
</feature>
<keyword evidence="4" id="KW-1185">Reference proteome</keyword>
<proteinExistence type="predicted"/>
<gene>
    <name evidence="3" type="ORF">VSH64_05670</name>
</gene>
<keyword evidence="2" id="KW-0732">Signal</keyword>
<feature type="compositionally biased region" description="Low complexity" evidence="1">
    <location>
        <begin position="30"/>
        <end position="44"/>
    </location>
</feature>
<feature type="chain" id="PRO_5046174072" description="Lipoprotein" evidence="2">
    <location>
        <begin position="23"/>
        <end position="161"/>
    </location>
</feature>
<dbReference type="RefSeq" id="WP_326834403.1">
    <property type="nucleotide sequence ID" value="NZ_CP142149.1"/>
</dbReference>
<dbReference type="EMBL" id="CP142149">
    <property type="protein sequence ID" value="WSE31596.1"/>
    <property type="molecule type" value="Genomic_DNA"/>
</dbReference>
<organism evidence="3 4">
    <name type="scientific">Amycolatopsis rhabdoformis</name>
    <dbReference type="NCBI Taxonomy" id="1448059"/>
    <lineage>
        <taxon>Bacteria</taxon>
        <taxon>Bacillati</taxon>
        <taxon>Actinomycetota</taxon>
        <taxon>Actinomycetes</taxon>
        <taxon>Pseudonocardiales</taxon>
        <taxon>Pseudonocardiaceae</taxon>
        <taxon>Amycolatopsis</taxon>
    </lineage>
</organism>
<evidence type="ECO:0008006" key="5">
    <source>
        <dbReference type="Google" id="ProtNLM"/>
    </source>
</evidence>
<evidence type="ECO:0000256" key="2">
    <source>
        <dbReference type="SAM" id="SignalP"/>
    </source>
</evidence>
<accession>A0ABZ1IC48</accession>
<evidence type="ECO:0000256" key="1">
    <source>
        <dbReference type="SAM" id="MobiDB-lite"/>
    </source>
</evidence>
<evidence type="ECO:0000313" key="4">
    <source>
        <dbReference type="Proteomes" id="UP001330812"/>
    </source>
</evidence>
<dbReference type="Proteomes" id="UP001330812">
    <property type="component" value="Chromosome"/>
</dbReference>
<feature type="signal peptide" evidence="2">
    <location>
        <begin position="1"/>
        <end position="22"/>
    </location>
</feature>
<feature type="compositionally biased region" description="Pro residues" evidence="1">
    <location>
        <begin position="19"/>
        <end position="29"/>
    </location>
</feature>
<reference evidence="3 4" key="1">
    <citation type="journal article" date="2015" name="Int. J. Syst. Evol. Microbiol.">
        <title>Amycolatopsis rhabdoformis sp. nov., an actinomycete isolated from a tropical forest soil.</title>
        <authorList>
            <person name="Souza W.R."/>
            <person name="Silva R.E."/>
            <person name="Goodfellow M."/>
            <person name="Busarakam K."/>
            <person name="Figueiro F.S."/>
            <person name="Ferreira D."/>
            <person name="Rodrigues-Filho E."/>
            <person name="Moraes L.A.B."/>
            <person name="Zucchi T.D."/>
        </authorList>
    </citation>
    <scope>NUCLEOTIDE SEQUENCE [LARGE SCALE GENOMIC DNA]</scope>
    <source>
        <strain evidence="3 4">NCIMB 14900</strain>
    </source>
</reference>